<dbReference type="InterPro" id="IPR029052">
    <property type="entry name" value="Metallo-depent_PP-like"/>
</dbReference>
<reference evidence="2 3" key="1">
    <citation type="submission" date="2023-08" db="EMBL/GenBank/DDBJ databases">
        <authorList>
            <person name="Park J.-S."/>
        </authorList>
    </citation>
    <scope>NUCLEOTIDE SEQUENCE [LARGE SCALE GENOMIC DNA]</scope>
    <source>
        <strain evidence="2 3">2205SS18-9</strain>
    </source>
</reference>
<comment type="caution">
    <text evidence="2">The sequence shown here is derived from an EMBL/GenBank/DDBJ whole genome shotgun (WGS) entry which is preliminary data.</text>
</comment>
<gene>
    <name evidence="2" type="ORF">Q5Y73_23540</name>
</gene>
<dbReference type="PANTHER" id="PTHR31302">
    <property type="entry name" value="TRANSMEMBRANE PROTEIN WITH METALLOPHOSPHOESTERASE DOMAIN-RELATED"/>
    <property type="match status" value="1"/>
</dbReference>
<proteinExistence type="predicted"/>
<organism evidence="2 3">
    <name type="scientific">Chengkuizengella axinellae</name>
    <dbReference type="NCBI Taxonomy" id="3064388"/>
    <lineage>
        <taxon>Bacteria</taxon>
        <taxon>Bacillati</taxon>
        <taxon>Bacillota</taxon>
        <taxon>Bacilli</taxon>
        <taxon>Bacillales</taxon>
        <taxon>Paenibacillaceae</taxon>
        <taxon>Chengkuizengella</taxon>
    </lineage>
</organism>
<evidence type="ECO:0000313" key="3">
    <source>
        <dbReference type="Proteomes" id="UP001231941"/>
    </source>
</evidence>
<accession>A0ABT9J659</accession>
<name>A0ABT9J659_9BACL</name>
<sequence>MWKTGLALLGIAASIPTYSYFGERKWLQTSEIKLKSNKLPVQFSGLKIIHFSDMHLGFHTDNQYMDDLIKQVNAHEPDLICFTGDLIDEDPAILETYLTKLQQFKARYGKFAVLGNHDYGKVNSNALKVSEVLSRSDFKLLINEKIQMKKDNALMNIAGLDDILYGNADLNHTLSNIDQDTYTILLAHEPDIADEVQNYPVDLQLSGHSHGGQIRLPLFGHIIAPPMGRKYVNGLYEVGDSLNVYTNRGIGTTIYPFRFFCRPEITVITLETS</sequence>
<dbReference type="Proteomes" id="UP001231941">
    <property type="component" value="Unassembled WGS sequence"/>
</dbReference>
<evidence type="ECO:0000259" key="1">
    <source>
        <dbReference type="Pfam" id="PF00149"/>
    </source>
</evidence>
<feature type="domain" description="Calcineurin-like phosphoesterase" evidence="1">
    <location>
        <begin position="46"/>
        <end position="211"/>
    </location>
</feature>
<dbReference type="RefSeq" id="WP_305994376.1">
    <property type="nucleotide sequence ID" value="NZ_JAVAMP010000024.1"/>
</dbReference>
<dbReference type="CDD" id="cd07385">
    <property type="entry name" value="MPP_YkuE_C"/>
    <property type="match status" value="1"/>
</dbReference>
<dbReference type="Pfam" id="PF00149">
    <property type="entry name" value="Metallophos"/>
    <property type="match status" value="1"/>
</dbReference>
<dbReference type="Gene3D" id="3.60.21.10">
    <property type="match status" value="1"/>
</dbReference>
<dbReference type="InterPro" id="IPR004843">
    <property type="entry name" value="Calcineurin-like_PHP"/>
</dbReference>
<keyword evidence="3" id="KW-1185">Reference proteome</keyword>
<dbReference type="EMBL" id="JAVAMP010000024">
    <property type="protein sequence ID" value="MDP5277074.1"/>
    <property type="molecule type" value="Genomic_DNA"/>
</dbReference>
<dbReference type="SUPFAM" id="SSF56300">
    <property type="entry name" value="Metallo-dependent phosphatases"/>
    <property type="match status" value="1"/>
</dbReference>
<evidence type="ECO:0000313" key="2">
    <source>
        <dbReference type="EMBL" id="MDP5277074.1"/>
    </source>
</evidence>
<dbReference type="InterPro" id="IPR051158">
    <property type="entry name" value="Metallophosphoesterase_sf"/>
</dbReference>
<dbReference type="PANTHER" id="PTHR31302:SF25">
    <property type="entry name" value="PHOSPHOESTERASE"/>
    <property type="match status" value="1"/>
</dbReference>
<protein>
    <submittedName>
        <fullName evidence="2">Metallophosphoesterase</fullName>
    </submittedName>
</protein>